<dbReference type="Gene3D" id="3.20.20.100">
    <property type="entry name" value="NADP-dependent oxidoreductase domain"/>
    <property type="match status" value="1"/>
</dbReference>
<comment type="similarity">
    <text evidence="1">Belongs to the aldo/keto reductase family.</text>
</comment>
<reference evidence="7" key="1">
    <citation type="journal article" date="2016" name="Proc. Natl. Acad. Sci. U.S.A.">
        <title>Lipid metabolic changes in an early divergent fungus govern the establishment of a mutualistic symbiosis with endobacteria.</title>
        <authorList>
            <person name="Lastovetsky O.A."/>
            <person name="Gaspar M.L."/>
            <person name="Mondo S.J."/>
            <person name="LaButti K.M."/>
            <person name="Sandor L."/>
            <person name="Grigoriev I.V."/>
            <person name="Henry S.A."/>
            <person name="Pawlowska T.E."/>
        </authorList>
    </citation>
    <scope>NUCLEOTIDE SEQUENCE [LARGE SCALE GENOMIC DNA]</scope>
    <source>
        <strain evidence="7">ATCC 52814</strain>
    </source>
</reference>
<dbReference type="AlphaFoldDB" id="A0A1X0QSY9"/>
<feature type="binding site" evidence="4">
    <location>
        <position position="109"/>
    </location>
    <ligand>
        <name>substrate</name>
    </ligand>
</feature>
<dbReference type="InterPro" id="IPR023210">
    <property type="entry name" value="NADP_OxRdtase_dom"/>
</dbReference>
<gene>
    <name evidence="7" type="ORF">BCV72DRAFT_264931</name>
</gene>
<evidence type="ECO:0000256" key="1">
    <source>
        <dbReference type="ARBA" id="ARBA00007905"/>
    </source>
</evidence>
<keyword evidence="2" id="KW-0560">Oxidoreductase</keyword>
<dbReference type="GO" id="GO:0016491">
    <property type="term" value="F:oxidoreductase activity"/>
    <property type="evidence" value="ECO:0007669"/>
    <property type="project" value="UniProtKB-KW"/>
</dbReference>
<dbReference type="OrthoDB" id="416253at2759"/>
<dbReference type="InterPro" id="IPR018170">
    <property type="entry name" value="Aldo/ket_reductase_CS"/>
</dbReference>
<dbReference type="PRINTS" id="PR00069">
    <property type="entry name" value="ALDKETRDTASE"/>
</dbReference>
<dbReference type="FunFam" id="3.20.20.100:FF:000007">
    <property type="entry name" value="NAD(P)H-dependent D-xylose reductase xyl1"/>
    <property type="match status" value="1"/>
</dbReference>
<sequence>MSAIQSFKLNNGLDIPAIGLGTWQSKPQQVYQAVLAALKAGYRHIDTAAVYRNEKEIGQAIKDSGIPREQLFITTKLWNTNHRPELVEQAINQSLANLQLDYLDLYLMHWPIAFQPSKYAIPKDDKGNVALDKTVDFVQTYAAMEKLVASGKTRAIGVSNFNIPNLDRLLKNCKIIPAVNQVEMHPYLAQPDLLEFCQKYNVHVTAYSPLGSTNSPVMQEPVVLSIAARHQVTPAQILLSWGIHRGCSVIPKSVTPSRIVSNLQAVKLDTKDFQALEELVATKTAERLVDPSSLWGVDIYKSKL</sequence>
<dbReference type="PROSITE" id="PS00798">
    <property type="entry name" value="ALDOKETO_REDUCTASE_1"/>
    <property type="match status" value="1"/>
</dbReference>
<dbReference type="PROSITE" id="PS00062">
    <property type="entry name" value="ALDOKETO_REDUCTASE_2"/>
    <property type="match status" value="1"/>
</dbReference>
<feature type="site" description="Lowers pKa of active site Tyr" evidence="5">
    <location>
        <position position="76"/>
    </location>
</feature>
<accession>A0A1X0QSY9</accession>
<dbReference type="PIRSF" id="PIRSF000097">
    <property type="entry name" value="AKR"/>
    <property type="match status" value="1"/>
</dbReference>
<dbReference type="EMBL" id="KV922029">
    <property type="protein sequence ID" value="ORE02856.1"/>
    <property type="molecule type" value="Genomic_DNA"/>
</dbReference>
<feature type="active site" description="Proton donor" evidence="3">
    <location>
        <position position="51"/>
    </location>
</feature>
<dbReference type="PANTHER" id="PTHR11732">
    <property type="entry name" value="ALDO/KETO REDUCTASE"/>
    <property type="match status" value="1"/>
</dbReference>
<proteinExistence type="inferred from homology"/>
<evidence type="ECO:0000259" key="6">
    <source>
        <dbReference type="Pfam" id="PF00248"/>
    </source>
</evidence>
<evidence type="ECO:0000256" key="4">
    <source>
        <dbReference type="PIRSR" id="PIRSR000097-2"/>
    </source>
</evidence>
<dbReference type="Proteomes" id="UP000242414">
    <property type="component" value="Unassembled WGS sequence"/>
</dbReference>
<evidence type="ECO:0000256" key="2">
    <source>
        <dbReference type="ARBA" id="ARBA00023002"/>
    </source>
</evidence>
<dbReference type="VEuPathDB" id="FungiDB:BCV72DRAFT_264931"/>
<dbReference type="Pfam" id="PF00248">
    <property type="entry name" value="Aldo_ket_red"/>
    <property type="match status" value="1"/>
</dbReference>
<name>A0A1X0QSY9_RHIZD</name>
<dbReference type="PROSITE" id="PS00063">
    <property type="entry name" value="ALDOKETO_REDUCTASE_3"/>
    <property type="match status" value="1"/>
</dbReference>
<evidence type="ECO:0000256" key="5">
    <source>
        <dbReference type="PIRSR" id="PIRSR000097-3"/>
    </source>
</evidence>
<evidence type="ECO:0000313" key="7">
    <source>
        <dbReference type="EMBL" id="ORE02856.1"/>
    </source>
</evidence>
<organism evidence="7">
    <name type="scientific">Rhizopus microsporus var. microsporus</name>
    <dbReference type="NCBI Taxonomy" id="86635"/>
    <lineage>
        <taxon>Eukaryota</taxon>
        <taxon>Fungi</taxon>
        <taxon>Fungi incertae sedis</taxon>
        <taxon>Mucoromycota</taxon>
        <taxon>Mucoromycotina</taxon>
        <taxon>Mucoromycetes</taxon>
        <taxon>Mucorales</taxon>
        <taxon>Mucorineae</taxon>
        <taxon>Rhizopodaceae</taxon>
        <taxon>Rhizopus</taxon>
    </lineage>
</organism>
<dbReference type="InterPro" id="IPR036812">
    <property type="entry name" value="NAD(P)_OxRdtase_dom_sf"/>
</dbReference>
<dbReference type="SUPFAM" id="SSF51430">
    <property type="entry name" value="NAD(P)-linked oxidoreductase"/>
    <property type="match status" value="1"/>
</dbReference>
<dbReference type="InterPro" id="IPR020471">
    <property type="entry name" value="AKR"/>
</dbReference>
<protein>
    <submittedName>
        <fullName evidence="7">Aldo/keto reductase</fullName>
    </submittedName>
</protein>
<feature type="domain" description="NADP-dependent oxidoreductase" evidence="6">
    <location>
        <begin position="18"/>
        <end position="280"/>
    </location>
</feature>
<evidence type="ECO:0000256" key="3">
    <source>
        <dbReference type="PIRSR" id="PIRSR000097-1"/>
    </source>
</evidence>